<name>A0A1R3KM49_9ROSI</name>
<feature type="domain" description="NAC" evidence="5">
    <location>
        <begin position="5"/>
        <end position="148"/>
    </location>
</feature>
<sequence length="473" mass="52813">MADSIPIGFRFHPTKEEVVISYLGPAIHGEPLPADVLLKIDIYGDRREPWNLFDKDSESSFWVFTKLKKRNASMIDRVAGCGSWVNQNFHEIRNSHDGKLLGFDKYFRFECKNGKSKRTRGNGNWTMHEFSLADKGLSEYVICEIKNKDAVDGKAKNNQNSANIDDVDGEMSAMKKVCVDRTILDASSTSQTNSNLNFGEFVHQELYQNQIMDHWSQSMVMNNCSPQGNYTAVDTQLIGQPNKVMISSSSPVEFTNYASVCSDFNGNELKSLASELEEMLSIPATSSDESNIGSSIIYPTNSGFIDPYYQENQCPNFVDQTVICNPLQESQGGNFNGNEAMNLESFVSELEDLLSVPDECNIPTTHGVNSGFGEPYYEENQNPNPVDQAMIRNCNPLQGSNFNDKEAMNLESFASELEDLLSDVPVGADECNINIGSSICATTCGFGEPYDQENQDPNFVDETMIRIYNPFLF</sequence>
<dbReference type="Gene3D" id="2.170.150.80">
    <property type="entry name" value="NAC domain"/>
    <property type="match status" value="1"/>
</dbReference>
<accession>A0A1R3KM49</accession>
<reference evidence="7" key="1">
    <citation type="submission" date="2013-09" db="EMBL/GenBank/DDBJ databases">
        <title>Corchorus olitorius genome sequencing.</title>
        <authorList>
            <person name="Alam M."/>
            <person name="Haque M.S."/>
            <person name="Islam M.S."/>
            <person name="Emdad E.M."/>
            <person name="Islam M.M."/>
            <person name="Ahmed B."/>
            <person name="Halim A."/>
            <person name="Hossen Q.M.M."/>
            <person name="Hossain M.Z."/>
            <person name="Ahmed R."/>
            <person name="Khan M.M."/>
            <person name="Islam R."/>
            <person name="Rashid M.M."/>
            <person name="Khan S.A."/>
            <person name="Rahman M.S."/>
            <person name="Alam M."/>
            <person name="Yahiya A.S."/>
            <person name="Khan M.S."/>
            <person name="Azam M.S."/>
            <person name="Haque T."/>
            <person name="Lashkar M.Z.H."/>
            <person name="Akhand A.I."/>
            <person name="Morshed G."/>
            <person name="Roy S."/>
            <person name="Uddin K.S."/>
            <person name="Rabeya T."/>
            <person name="Hossain A.S."/>
            <person name="Chowdhury A."/>
            <person name="Snigdha A.R."/>
            <person name="Mortoza M.S."/>
            <person name="Matin S.A."/>
            <person name="Hoque S.M.E."/>
            <person name="Islam M.K."/>
            <person name="Roy D.K."/>
            <person name="Haider R."/>
            <person name="Moosa M.M."/>
            <person name="Elias S.M."/>
            <person name="Hasan A.M."/>
            <person name="Jahan S."/>
            <person name="Shafiuddin M."/>
            <person name="Mahmood N."/>
            <person name="Shommy N.S."/>
        </authorList>
    </citation>
    <scope>NUCLEOTIDE SEQUENCE [LARGE SCALE GENOMIC DNA]</scope>
    <source>
        <strain evidence="7">cv. O-4</strain>
    </source>
</reference>
<dbReference type="STRING" id="93759.A0A1R3KM49"/>
<dbReference type="PANTHER" id="PTHR31719">
    <property type="entry name" value="NAC TRANSCRIPTION FACTOR 56"/>
    <property type="match status" value="1"/>
</dbReference>
<dbReference type="GO" id="GO:0006355">
    <property type="term" value="P:regulation of DNA-templated transcription"/>
    <property type="evidence" value="ECO:0007669"/>
    <property type="project" value="InterPro"/>
</dbReference>
<evidence type="ECO:0000256" key="2">
    <source>
        <dbReference type="ARBA" id="ARBA00023125"/>
    </source>
</evidence>
<comment type="caution">
    <text evidence="6">The sequence shown here is derived from an EMBL/GenBank/DDBJ whole genome shotgun (WGS) entry which is preliminary data.</text>
</comment>
<dbReference type="EMBL" id="AWUE01012854">
    <property type="protein sequence ID" value="OMP08166.1"/>
    <property type="molecule type" value="Genomic_DNA"/>
</dbReference>
<dbReference type="OrthoDB" id="932225at2759"/>
<gene>
    <name evidence="6" type="ORF">COLO4_06717</name>
</gene>
<dbReference type="SUPFAM" id="SSF101941">
    <property type="entry name" value="NAC domain"/>
    <property type="match status" value="1"/>
</dbReference>
<dbReference type="GO" id="GO:0003677">
    <property type="term" value="F:DNA binding"/>
    <property type="evidence" value="ECO:0007669"/>
    <property type="project" value="UniProtKB-KW"/>
</dbReference>
<evidence type="ECO:0000256" key="4">
    <source>
        <dbReference type="ARBA" id="ARBA00023242"/>
    </source>
</evidence>
<evidence type="ECO:0000256" key="3">
    <source>
        <dbReference type="ARBA" id="ARBA00023163"/>
    </source>
</evidence>
<organism evidence="6 7">
    <name type="scientific">Corchorus olitorius</name>
    <dbReference type="NCBI Taxonomy" id="93759"/>
    <lineage>
        <taxon>Eukaryota</taxon>
        <taxon>Viridiplantae</taxon>
        <taxon>Streptophyta</taxon>
        <taxon>Embryophyta</taxon>
        <taxon>Tracheophyta</taxon>
        <taxon>Spermatophyta</taxon>
        <taxon>Magnoliopsida</taxon>
        <taxon>eudicotyledons</taxon>
        <taxon>Gunneridae</taxon>
        <taxon>Pentapetalae</taxon>
        <taxon>rosids</taxon>
        <taxon>malvids</taxon>
        <taxon>Malvales</taxon>
        <taxon>Malvaceae</taxon>
        <taxon>Grewioideae</taxon>
        <taxon>Apeibeae</taxon>
        <taxon>Corchorus</taxon>
    </lineage>
</organism>
<keyword evidence="7" id="KW-1185">Reference proteome</keyword>
<evidence type="ECO:0000259" key="5">
    <source>
        <dbReference type="PROSITE" id="PS51005"/>
    </source>
</evidence>
<evidence type="ECO:0000313" key="6">
    <source>
        <dbReference type="EMBL" id="OMP08166.1"/>
    </source>
</evidence>
<dbReference type="PANTHER" id="PTHR31719:SF164">
    <property type="entry name" value="NAC DOMAIN-CONTAINING PROTEIN"/>
    <property type="match status" value="1"/>
</dbReference>
<dbReference type="InterPro" id="IPR003441">
    <property type="entry name" value="NAC-dom"/>
</dbReference>
<keyword evidence="2" id="KW-0238">DNA-binding</keyword>
<protein>
    <submittedName>
        <fullName evidence="6">No apical meristem (NAM) protein</fullName>
    </submittedName>
</protein>
<proteinExistence type="predicted"/>
<dbReference type="GO" id="GO:0048731">
    <property type="term" value="P:system development"/>
    <property type="evidence" value="ECO:0007669"/>
    <property type="project" value="TreeGrafter"/>
</dbReference>
<dbReference type="Pfam" id="PF02365">
    <property type="entry name" value="NAM"/>
    <property type="match status" value="1"/>
</dbReference>
<dbReference type="PROSITE" id="PS51005">
    <property type="entry name" value="NAC"/>
    <property type="match status" value="1"/>
</dbReference>
<dbReference type="AlphaFoldDB" id="A0A1R3KM49"/>
<evidence type="ECO:0000313" key="7">
    <source>
        <dbReference type="Proteomes" id="UP000187203"/>
    </source>
</evidence>
<keyword evidence="4" id="KW-0539">Nucleus</keyword>
<dbReference type="InterPro" id="IPR036093">
    <property type="entry name" value="NAC_dom_sf"/>
</dbReference>
<keyword evidence="1" id="KW-0805">Transcription regulation</keyword>
<keyword evidence="3" id="KW-0804">Transcription</keyword>
<evidence type="ECO:0000256" key="1">
    <source>
        <dbReference type="ARBA" id="ARBA00023015"/>
    </source>
</evidence>
<dbReference type="Proteomes" id="UP000187203">
    <property type="component" value="Unassembled WGS sequence"/>
</dbReference>